<evidence type="ECO:0000256" key="4">
    <source>
        <dbReference type="ARBA" id="ARBA00049417"/>
    </source>
</evidence>
<dbReference type="CDD" id="cd07422">
    <property type="entry name" value="MPP_ApaH"/>
    <property type="match status" value="1"/>
</dbReference>
<dbReference type="HAMAP" id="MF_00199">
    <property type="entry name" value="ApaH"/>
    <property type="match status" value="1"/>
</dbReference>
<dbReference type="InterPro" id="IPR004843">
    <property type="entry name" value="Calcineurin-like_PHP"/>
</dbReference>
<evidence type="ECO:0000256" key="1">
    <source>
        <dbReference type="ARBA" id="ARBA00003413"/>
    </source>
</evidence>
<name>A0ABU0W6Z8_9GAMM</name>
<dbReference type="Proteomes" id="UP001239019">
    <property type="component" value="Unassembled WGS sequence"/>
</dbReference>
<reference evidence="7 8" key="1">
    <citation type="submission" date="2023-08" db="EMBL/GenBank/DDBJ databases">
        <title>Whole-genome sequencing of halo(alkali)philic microorganisms from hypersaline lakes.</title>
        <authorList>
            <person name="Sorokin D.Y."/>
            <person name="Abbas B."/>
            <person name="Merkel A.Y."/>
        </authorList>
    </citation>
    <scope>NUCLEOTIDE SEQUENCE [LARGE SCALE GENOMIC DNA]</scope>
    <source>
        <strain evidence="7 8">AB-CW4</strain>
    </source>
</reference>
<proteinExistence type="inferred from homology"/>
<dbReference type="PANTHER" id="PTHR40942:SF4">
    <property type="entry name" value="CYTOCHROME C5"/>
    <property type="match status" value="1"/>
</dbReference>
<keyword evidence="8" id="KW-1185">Reference proteome</keyword>
<gene>
    <name evidence="5" type="primary">apaH</name>
    <name evidence="7" type="ORF">RBH19_02665</name>
</gene>
<dbReference type="NCBIfam" id="NF001204">
    <property type="entry name" value="PRK00166.1"/>
    <property type="match status" value="1"/>
</dbReference>
<comment type="catalytic activity">
    <reaction evidence="4 5">
        <text>P(1),P(4)-bis(5'-adenosyl) tetraphosphate + H2O = 2 ADP + 2 H(+)</text>
        <dbReference type="Rhea" id="RHEA:24252"/>
        <dbReference type="ChEBI" id="CHEBI:15377"/>
        <dbReference type="ChEBI" id="CHEBI:15378"/>
        <dbReference type="ChEBI" id="CHEBI:58141"/>
        <dbReference type="ChEBI" id="CHEBI:456216"/>
        <dbReference type="EC" id="3.6.1.41"/>
    </reaction>
</comment>
<evidence type="ECO:0000313" key="7">
    <source>
        <dbReference type="EMBL" id="MDQ2068775.1"/>
    </source>
</evidence>
<dbReference type="PIRSF" id="PIRSF000903">
    <property type="entry name" value="B5n-ttraPtase_sm"/>
    <property type="match status" value="1"/>
</dbReference>
<comment type="caution">
    <text evidence="7">The sequence shown here is derived from an EMBL/GenBank/DDBJ whole genome shotgun (WGS) entry which is preliminary data.</text>
</comment>
<sequence>MAIFAIGDIQGCYRELEQLLDRINFDPSEDSVWFAGDIVNRGPESLQALRFVRNLGEQAITVLGNHDMHLLAMAHRDEASLKPKDTLAEILDAPDAGELLDWLRHRPFLHHDRDLGYGIVHAGLPPQWDMSEALARSRELEAALQGPDYRDFLAHMYGNEPDQWDESLSGHDRLRYIINCFTRMRFVDANGRLDLGLKCGPGEQPDGLFPWFQAPGRRSANDHILFGHWSTAGQSSKVNYSDFNVYALDTGCVWGGSLTAFRLDEDGGWASISCRGQLTPGEA</sequence>
<dbReference type="InterPro" id="IPR004617">
    <property type="entry name" value="ApaH"/>
</dbReference>
<dbReference type="Gene3D" id="3.60.21.10">
    <property type="match status" value="1"/>
</dbReference>
<organism evidence="7 8">
    <name type="scientific">Natronospira bacteriovora</name>
    <dbReference type="NCBI Taxonomy" id="3069753"/>
    <lineage>
        <taxon>Bacteria</taxon>
        <taxon>Pseudomonadati</taxon>
        <taxon>Pseudomonadota</taxon>
        <taxon>Gammaproteobacteria</taxon>
        <taxon>Natronospirales</taxon>
        <taxon>Natronospiraceae</taxon>
        <taxon>Natronospira</taxon>
    </lineage>
</organism>
<evidence type="ECO:0000256" key="3">
    <source>
        <dbReference type="ARBA" id="ARBA00022801"/>
    </source>
</evidence>
<feature type="domain" description="Calcineurin-like phosphoesterase" evidence="6">
    <location>
        <begin position="1"/>
        <end position="182"/>
    </location>
</feature>
<evidence type="ECO:0000313" key="8">
    <source>
        <dbReference type="Proteomes" id="UP001239019"/>
    </source>
</evidence>
<evidence type="ECO:0000256" key="2">
    <source>
        <dbReference type="ARBA" id="ARBA00005419"/>
    </source>
</evidence>
<dbReference type="PANTHER" id="PTHR40942">
    <property type="match status" value="1"/>
</dbReference>
<accession>A0ABU0W6Z8</accession>
<comment type="similarity">
    <text evidence="2 5">Belongs to the Ap4A hydrolase family.</text>
</comment>
<dbReference type="EC" id="3.6.1.41" evidence="5"/>
<comment type="function">
    <text evidence="1 5">Hydrolyzes diadenosine 5',5'''-P1,P4-tetraphosphate to yield ADP.</text>
</comment>
<keyword evidence="3 5" id="KW-0378">Hydrolase</keyword>
<evidence type="ECO:0000256" key="5">
    <source>
        <dbReference type="HAMAP-Rule" id="MF_00199"/>
    </source>
</evidence>
<dbReference type="Pfam" id="PF00149">
    <property type="entry name" value="Metallophos"/>
    <property type="match status" value="1"/>
</dbReference>
<evidence type="ECO:0000259" key="6">
    <source>
        <dbReference type="Pfam" id="PF00149"/>
    </source>
</evidence>
<dbReference type="GO" id="GO:0008803">
    <property type="term" value="F:bis(5'-nucleosyl)-tetraphosphatase (symmetrical) activity"/>
    <property type="evidence" value="ECO:0007669"/>
    <property type="project" value="UniProtKB-EC"/>
</dbReference>
<dbReference type="SUPFAM" id="SSF56300">
    <property type="entry name" value="Metallo-dependent phosphatases"/>
    <property type="match status" value="1"/>
</dbReference>
<dbReference type="NCBIfam" id="TIGR00668">
    <property type="entry name" value="apaH"/>
    <property type="match status" value="1"/>
</dbReference>
<dbReference type="EMBL" id="JAVDDT010000001">
    <property type="protein sequence ID" value="MDQ2068775.1"/>
    <property type="molecule type" value="Genomic_DNA"/>
</dbReference>
<dbReference type="InterPro" id="IPR029052">
    <property type="entry name" value="Metallo-depent_PP-like"/>
</dbReference>
<protein>
    <recommendedName>
        <fullName evidence="5">Bis(5'-nucleosyl)-tetraphosphatase, symmetrical</fullName>
        <ecNumber evidence="5">3.6.1.41</ecNumber>
    </recommendedName>
    <alternativeName>
        <fullName evidence="5">Ap4A hydrolase</fullName>
    </alternativeName>
    <alternativeName>
        <fullName evidence="5">Diadenosine 5',5'''-P1,P4-tetraphosphate pyrophosphohydrolase</fullName>
    </alternativeName>
    <alternativeName>
        <fullName evidence="5">Diadenosine tetraphosphatase</fullName>
    </alternativeName>
</protein>
<dbReference type="RefSeq" id="WP_306727251.1">
    <property type="nucleotide sequence ID" value="NZ_JAVDDT010000001.1"/>
</dbReference>